<accession>A0A0F3Q1X2</accession>
<protein>
    <submittedName>
        <fullName evidence="1">Uncharacterized protein</fullName>
    </submittedName>
</protein>
<name>A0A0F3Q1X2_ANAPH</name>
<sequence length="42" mass="4937">MQAIYEIYSTTAVNLACHVDQIAGKVLLYERQRNKRQQIRTL</sequence>
<evidence type="ECO:0000313" key="1">
    <source>
        <dbReference type="EMBL" id="KJV86237.1"/>
    </source>
</evidence>
<proteinExistence type="predicted"/>
<dbReference type="Proteomes" id="UP000033722">
    <property type="component" value="Unassembled WGS sequence"/>
</dbReference>
<gene>
    <name evidence="1" type="ORF">APHCRT_0805</name>
</gene>
<dbReference type="EMBL" id="LAOD01000016">
    <property type="protein sequence ID" value="KJV86237.1"/>
    <property type="molecule type" value="Genomic_DNA"/>
</dbReference>
<reference evidence="1 2" key="1">
    <citation type="submission" date="2015-01" db="EMBL/GenBank/DDBJ databases">
        <title>Genome Sequencing of Rickettsiales.</title>
        <authorList>
            <person name="Daugherty S.C."/>
            <person name="Su Q."/>
            <person name="Abolude K."/>
            <person name="Beier-Sexton M."/>
            <person name="Carlyon J.A."/>
            <person name="Carter R."/>
            <person name="Day N.P."/>
            <person name="Dumler S.J."/>
            <person name="Dyachenko V."/>
            <person name="Godinez A."/>
            <person name="Kurtti T.J."/>
            <person name="Lichay M."/>
            <person name="Mullins K.E."/>
            <person name="Ott S."/>
            <person name="Pappas-Brown V."/>
            <person name="Paris D.H."/>
            <person name="Patel P."/>
            <person name="Richards A.L."/>
            <person name="Sadzewicz L."/>
            <person name="Sears K."/>
            <person name="Seidman D."/>
            <person name="Sengamalay N."/>
            <person name="Stenos J."/>
            <person name="Tallon L.J."/>
            <person name="Vincent G."/>
            <person name="Fraser C.M."/>
            <person name="Munderloh U."/>
            <person name="Dunning-Hotopp J.C."/>
        </authorList>
    </citation>
    <scope>NUCLEOTIDE SEQUENCE [LARGE SCALE GENOMIC DNA]</scope>
    <source>
        <strain evidence="1 2">CRT53-1</strain>
    </source>
</reference>
<organism evidence="1 2">
    <name type="scientific">Anaplasma phagocytophilum str. CRT53-1</name>
    <dbReference type="NCBI Taxonomy" id="1359157"/>
    <lineage>
        <taxon>Bacteria</taxon>
        <taxon>Pseudomonadati</taxon>
        <taxon>Pseudomonadota</taxon>
        <taxon>Alphaproteobacteria</taxon>
        <taxon>Rickettsiales</taxon>
        <taxon>Anaplasmataceae</taxon>
        <taxon>Anaplasma</taxon>
        <taxon>phagocytophilum group</taxon>
    </lineage>
</organism>
<dbReference type="AlphaFoldDB" id="A0A0F3Q1X2"/>
<comment type="caution">
    <text evidence="1">The sequence shown here is derived from an EMBL/GenBank/DDBJ whole genome shotgun (WGS) entry which is preliminary data.</text>
</comment>
<dbReference type="PATRIC" id="fig|1359157.3.peg.513"/>
<evidence type="ECO:0000313" key="2">
    <source>
        <dbReference type="Proteomes" id="UP000033722"/>
    </source>
</evidence>